<name>A0A1E2RZ13_9HYPH</name>
<dbReference type="STRING" id="1177755.A7A08_01371"/>
<proteinExistence type="predicted"/>
<feature type="compositionally biased region" description="Basic and acidic residues" evidence="1">
    <location>
        <begin position="205"/>
        <end position="224"/>
    </location>
</feature>
<dbReference type="AlphaFoldDB" id="A0A1E2RZ13"/>
<protein>
    <submittedName>
        <fullName evidence="2">Uncharacterized protein</fullName>
    </submittedName>
</protein>
<feature type="compositionally biased region" description="Basic and acidic residues" evidence="1">
    <location>
        <begin position="154"/>
        <end position="172"/>
    </location>
</feature>
<evidence type="ECO:0000313" key="3">
    <source>
        <dbReference type="Proteomes" id="UP000095087"/>
    </source>
</evidence>
<gene>
    <name evidence="2" type="ORF">A7A08_01371</name>
</gene>
<keyword evidence="3" id="KW-1185">Reference proteome</keyword>
<feature type="compositionally biased region" description="Basic residues" evidence="1">
    <location>
        <begin position="231"/>
        <end position="245"/>
    </location>
</feature>
<dbReference type="Proteomes" id="UP000095087">
    <property type="component" value="Unassembled WGS sequence"/>
</dbReference>
<reference evidence="2 3" key="1">
    <citation type="submission" date="2016-07" db="EMBL/GenBank/DDBJ databases">
        <title>Draft genome sequence of Methyloligella halotolerans C2T (VKM B-2706T=CCUG 61687T=DSM 25045T), a halotolerant polyhydroxybutyrate accumulating methylotroph.</title>
        <authorList>
            <person name="Vasilenko O.V."/>
            <person name="Doronina N.V."/>
            <person name="Poroshina M.N."/>
            <person name="Tarlachkov S.V."/>
            <person name="Trotsenko Y.A."/>
        </authorList>
    </citation>
    <scope>NUCLEOTIDE SEQUENCE [LARGE SCALE GENOMIC DNA]</scope>
    <source>
        <strain evidence="2 3">VKM B-2706</strain>
    </source>
</reference>
<accession>A0A1E2RZ13</accession>
<feature type="region of interest" description="Disordered" evidence="1">
    <location>
        <begin position="87"/>
        <end position="261"/>
    </location>
</feature>
<organism evidence="2 3">
    <name type="scientific">Methyloligella halotolerans</name>
    <dbReference type="NCBI Taxonomy" id="1177755"/>
    <lineage>
        <taxon>Bacteria</taxon>
        <taxon>Pseudomonadati</taxon>
        <taxon>Pseudomonadota</taxon>
        <taxon>Alphaproteobacteria</taxon>
        <taxon>Hyphomicrobiales</taxon>
        <taxon>Hyphomicrobiaceae</taxon>
        <taxon>Methyloligella</taxon>
    </lineage>
</organism>
<feature type="compositionally biased region" description="Basic residues" evidence="1">
    <location>
        <begin position="174"/>
        <end position="191"/>
    </location>
</feature>
<comment type="caution">
    <text evidence="2">The sequence shown here is derived from an EMBL/GenBank/DDBJ whole genome shotgun (WGS) entry which is preliminary data.</text>
</comment>
<sequence>MAASSLAARLAAAAALEADRRDLPDAPPRVAAVCPAADAERVHLAASAHLEAEPDGRAHCPVRNWAELADFPAVLCRPGRACRMATRKATARRNKKAPDTTAPDIASRDRAHYSAGLAASGRRTKPAPGRRAHGSKNRAEADSPEASPQGSRPPRPERRRDAAGAARRDSGARRNPRPRARFPARAARRKAYLVPAPGRPQPVWRADRRAPPRRDCWRDGDPEKALPPPHQSRRAFRISRKHAGVAKRDRSRPGCIGRISPGATVGNRSQILRISINTNLSPGVLQLLRPLALPLSSQTKHRLRPRGTKPAHPFQLQKPAIGPLVHRNLRPIGLGVFVRSLRHRARESLLLQDRPRPAPSKWTGIRAR</sequence>
<evidence type="ECO:0000313" key="2">
    <source>
        <dbReference type="EMBL" id="ODA67345.1"/>
    </source>
</evidence>
<dbReference type="EMBL" id="MASI01000003">
    <property type="protein sequence ID" value="ODA67345.1"/>
    <property type="molecule type" value="Genomic_DNA"/>
</dbReference>
<evidence type="ECO:0000256" key="1">
    <source>
        <dbReference type="SAM" id="MobiDB-lite"/>
    </source>
</evidence>
<feature type="compositionally biased region" description="Basic residues" evidence="1">
    <location>
        <begin position="122"/>
        <end position="136"/>
    </location>
</feature>